<evidence type="ECO:0000313" key="3">
    <source>
        <dbReference type="EMBL" id="QHC65099.1"/>
    </source>
</evidence>
<sequence length="240" mass="24180">MNDSEPRNPFTTKGFIIGASVVGVLALAGIVLGVTSLDAGGGGTTAATPGTPTPSSTLSADAASVCGLPGYDETGTLTAAPTTEWTIVGTMAAPNSDTAGPGASDDDGVRRCYAHTIDGALFAVANLWAMGSNARLADPVIEKLTVPGPGRDAALARDVAQSNTGLSAQIAGFKTLSYNGDSATIDIAFRLNDGALASIATDVAWSDGDWKMQLTDDGQSAYNPVRLQSLGGYVPWAGVA</sequence>
<keyword evidence="1" id="KW-0812">Transmembrane</keyword>
<organism evidence="3 4">
    <name type="scientific">Rathayibacter festucae</name>
    <dbReference type="NCBI Taxonomy" id="110937"/>
    <lineage>
        <taxon>Bacteria</taxon>
        <taxon>Bacillati</taxon>
        <taxon>Actinomycetota</taxon>
        <taxon>Actinomycetes</taxon>
        <taxon>Micrococcales</taxon>
        <taxon>Microbacteriaceae</taxon>
        <taxon>Rathayibacter</taxon>
    </lineage>
</organism>
<reference evidence="4" key="1">
    <citation type="submission" date="2019-12" db="EMBL/GenBank/DDBJ databases">
        <title>Complete and draft genome sequences of new strains and members of some known species of the genus Rathayibacter isolated from plants.</title>
        <authorList>
            <person name="Tarlachkov S.V."/>
            <person name="Starodumova I.P."/>
            <person name="Dorofeeva L.V."/>
            <person name="Prisyazhnaya N.V."/>
            <person name="Leyn S."/>
            <person name="Zlamal J."/>
            <person name="Elan M."/>
            <person name="Osterman A.L."/>
            <person name="Nadler S."/>
            <person name="Subbotin S.A."/>
            <person name="Evtushenko L.I."/>
        </authorList>
    </citation>
    <scope>NUCLEOTIDE SEQUENCE [LARGE SCALE GENOMIC DNA]</scope>
    <source>
        <strain evidence="4">VKM Ac-2802</strain>
        <plasmid evidence="4">unnamed2</plasmid>
    </source>
</reference>
<dbReference type="RefSeq" id="WP_159424258.1">
    <property type="nucleotide sequence ID" value="NZ_CP047182.1"/>
</dbReference>
<keyword evidence="1" id="KW-0472">Membrane</keyword>
<proteinExistence type="predicted"/>
<keyword evidence="1" id="KW-1133">Transmembrane helix</keyword>
<feature type="transmembrane region" description="Helical" evidence="1">
    <location>
        <begin position="15"/>
        <end position="34"/>
    </location>
</feature>
<protein>
    <recommendedName>
        <fullName evidence="2">DUF8175 domain-containing protein</fullName>
    </recommendedName>
</protein>
<name>A0ABX6H5P6_9MICO</name>
<dbReference type="EMBL" id="CP047182">
    <property type="protein sequence ID" value="QHC65099.1"/>
    <property type="molecule type" value="Genomic_DNA"/>
</dbReference>
<accession>A0ABX6H5P6</accession>
<dbReference type="Pfam" id="PF26526">
    <property type="entry name" value="DUF8175"/>
    <property type="match status" value="1"/>
</dbReference>
<gene>
    <name evidence="3" type="ORF">GSU69_19805</name>
</gene>
<keyword evidence="3" id="KW-0614">Plasmid</keyword>
<dbReference type="Proteomes" id="UP000464597">
    <property type="component" value="Plasmid unnamed2"/>
</dbReference>
<evidence type="ECO:0000256" key="1">
    <source>
        <dbReference type="SAM" id="Phobius"/>
    </source>
</evidence>
<feature type="domain" description="DUF8175" evidence="2">
    <location>
        <begin position="48"/>
        <end position="235"/>
    </location>
</feature>
<keyword evidence="4" id="KW-1185">Reference proteome</keyword>
<evidence type="ECO:0000259" key="2">
    <source>
        <dbReference type="Pfam" id="PF26526"/>
    </source>
</evidence>
<dbReference type="InterPro" id="IPR058488">
    <property type="entry name" value="DUF8175"/>
</dbReference>
<geneLocation type="plasmid" evidence="3 4">
    <name>unnamed2</name>
</geneLocation>
<evidence type="ECO:0000313" key="4">
    <source>
        <dbReference type="Proteomes" id="UP000464597"/>
    </source>
</evidence>